<feature type="domain" description="GIT Spa2 homology (SHD)" evidence="3">
    <location>
        <begin position="126"/>
        <end position="156"/>
    </location>
</feature>
<feature type="region of interest" description="Disordered" evidence="2">
    <location>
        <begin position="778"/>
        <end position="808"/>
    </location>
</feature>
<evidence type="ECO:0000256" key="1">
    <source>
        <dbReference type="ARBA" id="ARBA00022737"/>
    </source>
</evidence>
<feature type="region of interest" description="Disordered" evidence="2">
    <location>
        <begin position="439"/>
        <end position="458"/>
    </location>
</feature>
<feature type="compositionally biased region" description="Basic and acidic residues" evidence="2">
    <location>
        <begin position="366"/>
        <end position="382"/>
    </location>
</feature>
<gene>
    <name evidence="4" type="ORF">MAPG_07069</name>
</gene>
<dbReference type="GO" id="GO:0005078">
    <property type="term" value="F:MAP-kinase scaffold activity"/>
    <property type="evidence" value="ECO:0007669"/>
    <property type="project" value="TreeGrafter"/>
</dbReference>
<dbReference type="EMBL" id="ADBL01001705">
    <property type="status" value="NOT_ANNOTATED_CDS"/>
    <property type="molecule type" value="Genomic_DNA"/>
</dbReference>
<keyword evidence="6" id="KW-1185">Reference proteome</keyword>
<feature type="domain" description="GIT Spa2 homology (SHD)" evidence="3">
    <location>
        <begin position="178"/>
        <end position="208"/>
    </location>
</feature>
<feature type="compositionally biased region" description="Polar residues" evidence="2">
    <location>
        <begin position="282"/>
        <end position="296"/>
    </location>
</feature>
<feature type="region of interest" description="Disordered" evidence="2">
    <location>
        <begin position="366"/>
        <end position="387"/>
    </location>
</feature>
<dbReference type="eggNOG" id="ENOG502QS1N">
    <property type="taxonomic scope" value="Eukaryota"/>
</dbReference>
<dbReference type="InterPro" id="IPR013724">
    <property type="entry name" value="GIT_SHD"/>
</dbReference>
<evidence type="ECO:0000256" key="2">
    <source>
        <dbReference type="SAM" id="MobiDB-lite"/>
    </source>
</evidence>
<reference evidence="6" key="1">
    <citation type="submission" date="2010-05" db="EMBL/GenBank/DDBJ databases">
        <title>The genome sequence of Magnaporthe poae strain ATCC 64411.</title>
        <authorList>
            <person name="Ma L.-J."/>
            <person name="Dead R."/>
            <person name="Young S."/>
            <person name="Zeng Q."/>
            <person name="Koehrsen M."/>
            <person name="Alvarado L."/>
            <person name="Berlin A."/>
            <person name="Chapman S.B."/>
            <person name="Chen Z."/>
            <person name="Freedman E."/>
            <person name="Gellesch M."/>
            <person name="Goldberg J."/>
            <person name="Griggs A."/>
            <person name="Gujja S."/>
            <person name="Heilman E.R."/>
            <person name="Heiman D."/>
            <person name="Hepburn T."/>
            <person name="Howarth C."/>
            <person name="Jen D."/>
            <person name="Larson L."/>
            <person name="Mehta T."/>
            <person name="Neiman D."/>
            <person name="Pearson M."/>
            <person name="Roberts A."/>
            <person name="Saif S."/>
            <person name="Shea T."/>
            <person name="Shenoy N."/>
            <person name="Sisk P."/>
            <person name="Stolte C."/>
            <person name="Sykes S."/>
            <person name="Walk T."/>
            <person name="White J."/>
            <person name="Yandava C."/>
            <person name="Haas B."/>
            <person name="Nusbaum C."/>
            <person name="Birren B."/>
        </authorList>
    </citation>
    <scope>NUCLEOTIDE SEQUENCE [LARGE SCALE GENOMIC DNA]</scope>
    <source>
        <strain evidence="6">ATCC 64411 / 73-15</strain>
    </source>
</reference>
<dbReference type="GO" id="GO:1902716">
    <property type="term" value="C:cell cortex of growing cell tip"/>
    <property type="evidence" value="ECO:0007669"/>
    <property type="project" value="TreeGrafter"/>
</dbReference>
<dbReference type="SMART" id="SM00555">
    <property type="entry name" value="GIT"/>
    <property type="match status" value="2"/>
</dbReference>
<feature type="region of interest" description="Disordered" evidence="2">
    <location>
        <begin position="738"/>
        <end position="763"/>
    </location>
</feature>
<evidence type="ECO:0000313" key="5">
    <source>
        <dbReference type="EnsemblFungi" id="MAPG_07069T0"/>
    </source>
</evidence>
<reference evidence="4" key="2">
    <citation type="submission" date="2010-05" db="EMBL/GenBank/DDBJ databases">
        <title>The Genome Sequence of Magnaporthe poae strain ATCC 64411.</title>
        <authorList>
            <consortium name="The Broad Institute Genome Sequencing Platform"/>
            <consortium name="Broad Institute Genome Sequencing Center for Infectious Disease"/>
            <person name="Ma L.-J."/>
            <person name="Dead R."/>
            <person name="Young S."/>
            <person name="Zeng Q."/>
            <person name="Koehrsen M."/>
            <person name="Alvarado L."/>
            <person name="Berlin A."/>
            <person name="Chapman S.B."/>
            <person name="Chen Z."/>
            <person name="Freedman E."/>
            <person name="Gellesch M."/>
            <person name="Goldberg J."/>
            <person name="Griggs A."/>
            <person name="Gujja S."/>
            <person name="Heilman E.R."/>
            <person name="Heiman D."/>
            <person name="Hepburn T."/>
            <person name="Howarth C."/>
            <person name="Jen D."/>
            <person name="Larson L."/>
            <person name="Mehta T."/>
            <person name="Neiman D."/>
            <person name="Pearson M."/>
            <person name="Roberts A."/>
            <person name="Saif S."/>
            <person name="Shea T."/>
            <person name="Shenoy N."/>
            <person name="Sisk P."/>
            <person name="Stolte C."/>
            <person name="Sykes S."/>
            <person name="Walk T."/>
            <person name="White J."/>
            <person name="Yandava C."/>
            <person name="Haas B."/>
            <person name="Nusbaum C."/>
            <person name="Birren B."/>
        </authorList>
    </citation>
    <scope>NUCLEOTIDE SEQUENCE</scope>
    <source>
        <strain evidence="4">ATCC 64411</strain>
    </source>
</reference>
<dbReference type="GO" id="GO:0005826">
    <property type="term" value="C:actomyosin contractile ring"/>
    <property type="evidence" value="ECO:0007669"/>
    <property type="project" value="TreeGrafter"/>
</dbReference>
<dbReference type="OMA" id="VPNKSIM"/>
<dbReference type="InterPro" id="IPR039892">
    <property type="entry name" value="Spa2/Sph1"/>
</dbReference>
<dbReference type="STRING" id="644358.A0A0C4E3Q2"/>
<dbReference type="PANTHER" id="PTHR21601">
    <property type="entry name" value="SPA2 PROTEIN"/>
    <property type="match status" value="1"/>
</dbReference>
<dbReference type="EnsemblFungi" id="MAPG_07069T0">
    <property type="protein sequence ID" value="MAPG_07069T0"/>
    <property type="gene ID" value="MAPG_07069"/>
</dbReference>
<reference evidence="5" key="4">
    <citation type="journal article" date="2015" name="G3 (Bethesda)">
        <title>Genome sequences of three phytopathogenic species of the Magnaporthaceae family of fungi.</title>
        <authorList>
            <person name="Okagaki L.H."/>
            <person name="Nunes C.C."/>
            <person name="Sailsbery J."/>
            <person name="Clay B."/>
            <person name="Brown D."/>
            <person name="John T."/>
            <person name="Oh Y."/>
            <person name="Young N."/>
            <person name="Fitzgerald M."/>
            <person name="Haas B.J."/>
            <person name="Zeng Q."/>
            <person name="Young S."/>
            <person name="Adiconis X."/>
            <person name="Fan L."/>
            <person name="Levin J.Z."/>
            <person name="Mitchell T.K."/>
            <person name="Okubara P.A."/>
            <person name="Farman M.L."/>
            <person name="Kohn L.M."/>
            <person name="Birren B."/>
            <person name="Ma L.-J."/>
            <person name="Dean R.A."/>
        </authorList>
    </citation>
    <scope>NUCLEOTIDE SEQUENCE</scope>
    <source>
        <strain evidence="5">ATCC 64411 / 73-15</strain>
    </source>
</reference>
<dbReference type="InterPro" id="IPR056439">
    <property type="entry name" value="VBS_C3G9"/>
</dbReference>
<dbReference type="Proteomes" id="UP000011715">
    <property type="component" value="Unassembled WGS sequence"/>
</dbReference>
<feature type="compositionally biased region" description="Gly residues" evidence="2">
    <location>
        <begin position="47"/>
        <end position="57"/>
    </location>
</feature>
<keyword evidence="1" id="KW-0677">Repeat</keyword>
<dbReference type="Pfam" id="PF23742">
    <property type="entry name" value="VBS_C3G9"/>
    <property type="match status" value="1"/>
</dbReference>
<feature type="compositionally biased region" description="Basic and acidic residues" evidence="2">
    <location>
        <begin position="86"/>
        <end position="95"/>
    </location>
</feature>
<dbReference type="PANTHER" id="PTHR21601:SF0">
    <property type="entry name" value="PROTEIN SPA2-RELATED"/>
    <property type="match status" value="1"/>
</dbReference>
<feature type="region of interest" description="Disordered" evidence="2">
    <location>
        <begin position="699"/>
        <end position="725"/>
    </location>
</feature>
<feature type="compositionally biased region" description="Polar residues" evidence="2">
    <location>
        <begin position="218"/>
        <end position="233"/>
    </location>
</feature>
<dbReference type="AlphaFoldDB" id="A0A0C4E3Q2"/>
<protein>
    <recommendedName>
        <fullName evidence="3">GIT Spa2 homology (SHD) domain-containing protein</fullName>
    </recommendedName>
</protein>
<dbReference type="Pfam" id="PF12205">
    <property type="entry name" value="GIT1_C"/>
    <property type="match status" value="1"/>
</dbReference>
<feature type="region of interest" description="Disordered" evidence="2">
    <location>
        <begin position="216"/>
        <end position="338"/>
    </location>
</feature>
<name>A0A0C4E3Q2_MAGP6</name>
<reference evidence="5" key="5">
    <citation type="submission" date="2015-06" db="UniProtKB">
        <authorList>
            <consortium name="EnsemblFungi"/>
        </authorList>
    </citation>
    <scope>IDENTIFICATION</scope>
    <source>
        <strain evidence="5">ATCC 64411</strain>
    </source>
</reference>
<feature type="compositionally biased region" description="Polar residues" evidence="2">
    <location>
        <begin position="738"/>
        <end position="749"/>
    </location>
</feature>
<evidence type="ECO:0000313" key="4">
    <source>
        <dbReference type="EMBL" id="KLU88082.1"/>
    </source>
</evidence>
<reference evidence="4" key="3">
    <citation type="submission" date="2011-03" db="EMBL/GenBank/DDBJ databases">
        <title>Annotation of Magnaporthe poae ATCC 64411.</title>
        <authorList>
            <person name="Ma L.-J."/>
            <person name="Dead R."/>
            <person name="Young S.K."/>
            <person name="Zeng Q."/>
            <person name="Gargeya S."/>
            <person name="Fitzgerald M."/>
            <person name="Haas B."/>
            <person name="Abouelleil A."/>
            <person name="Alvarado L."/>
            <person name="Arachchi H.M."/>
            <person name="Berlin A."/>
            <person name="Brown A."/>
            <person name="Chapman S.B."/>
            <person name="Chen Z."/>
            <person name="Dunbar C."/>
            <person name="Freedman E."/>
            <person name="Gearin G."/>
            <person name="Gellesch M."/>
            <person name="Goldberg J."/>
            <person name="Griggs A."/>
            <person name="Gujja S."/>
            <person name="Heiman D."/>
            <person name="Howarth C."/>
            <person name="Larson L."/>
            <person name="Lui A."/>
            <person name="MacDonald P.J.P."/>
            <person name="Mehta T."/>
            <person name="Montmayeur A."/>
            <person name="Murphy C."/>
            <person name="Neiman D."/>
            <person name="Pearson M."/>
            <person name="Priest M."/>
            <person name="Roberts A."/>
            <person name="Saif S."/>
            <person name="Shea T."/>
            <person name="Shenoy N."/>
            <person name="Sisk P."/>
            <person name="Stolte C."/>
            <person name="Sykes S."/>
            <person name="Yandava C."/>
            <person name="Wortman J."/>
            <person name="Nusbaum C."/>
            <person name="Birren B."/>
        </authorList>
    </citation>
    <scope>NUCLEOTIDE SEQUENCE</scope>
    <source>
        <strain evidence="4">ATCC 64411</strain>
    </source>
</reference>
<accession>A0A0C4E3Q2</accession>
<dbReference type="Pfam" id="PF08518">
    <property type="entry name" value="GIT_SHD"/>
    <property type="match status" value="2"/>
</dbReference>
<feature type="compositionally biased region" description="Pro residues" evidence="2">
    <location>
        <begin position="153"/>
        <end position="164"/>
    </location>
</feature>
<evidence type="ECO:0000313" key="6">
    <source>
        <dbReference type="Proteomes" id="UP000011715"/>
    </source>
</evidence>
<dbReference type="InterPro" id="IPR022018">
    <property type="entry name" value="GIT1_C"/>
</dbReference>
<feature type="compositionally biased region" description="Polar residues" evidence="2">
    <location>
        <begin position="703"/>
        <end position="718"/>
    </location>
</feature>
<proteinExistence type="predicted"/>
<feature type="region of interest" description="Disordered" evidence="2">
    <location>
        <begin position="1"/>
        <end position="95"/>
    </location>
</feature>
<dbReference type="VEuPathDB" id="FungiDB:MAPG_07069"/>
<feature type="region of interest" description="Disordered" evidence="2">
    <location>
        <begin position="151"/>
        <end position="170"/>
    </location>
</feature>
<organism evidence="5 6">
    <name type="scientific">Magnaporthiopsis poae (strain ATCC 64411 / 73-15)</name>
    <name type="common">Kentucky bluegrass fungus</name>
    <name type="synonym">Magnaporthe poae</name>
    <dbReference type="NCBI Taxonomy" id="644358"/>
    <lineage>
        <taxon>Eukaryota</taxon>
        <taxon>Fungi</taxon>
        <taxon>Dikarya</taxon>
        <taxon>Ascomycota</taxon>
        <taxon>Pezizomycotina</taxon>
        <taxon>Sordariomycetes</taxon>
        <taxon>Sordariomycetidae</taxon>
        <taxon>Magnaporthales</taxon>
        <taxon>Magnaporthaceae</taxon>
        <taxon>Magnaporthiopsis</taxon>
    </lineage>
</organism>
<dbReference type="EMBL" id="GL876971">
    <property type="protein sequence ID" value="KLU88082.1"/>
    <property type="molecule type" value="Genomic_DNA"/>
</dbReference>
<sequence>MNGRNAPLSPPTSIGGNDWAGYSPPMDKDGPYFNSRGNIITPPASGGSIGAMNGGFPTGPRSAGGPSPPPSVGRSSVGIGQYARSESGRSVRDDGGEVVLGEHYVVLKRFLGATSQNGQPPAPNKARDKLQRLTAVQFLELSTDVYDELNRRYPPPNSEPPPQFLLPRDNFHPKRNQARQKLSSLPPPRFRDLATDVFTELERRIPRVIGGDIPRVNSPASMRMSSRSNTPINGMNGFPPRSQSRVRRPSEASSIRSAALGSAYGIPPSPGLPAGGFERPQAKQSQSNTIVPNKSTMVEEDDDDDPLSPVGAPNGNGLGINTQNLARGGGNEPTSALSEADRRLLDDYEVQVRELKEKLEAMQEDMRKKDEQLESIQDDQRRQATVANVDKKAWEDARLDLENQLSEAQSLNDRLKQELDRIRDDHAADRRQMQDEIEDLRQNASNGRAGGGGNADLERENEELRRTLREQEQVTEEVQRDAQELMREMRTLSEQSGAAWQKQSQLERTIEQLEQEARDWRNRYTRTKTQLRNMRATSIGLAMEQDATKYLRERGFTTENGLVKDVHVTKFQVSIDELLQRARSGEPEKVMEPMKAVVVNVRRIIKDMEDGSAGSGDEQRLQNSRLKGRISSTANNLITAAKNFAAAAGISPVSLLDAAASHLVAAMVELLRNVKIRPTPAGELEDDDDDTATPNGSIGFFSPRSQAPTPMTTSTISQKEILPPPPSLQGIVDSRVSMQSSAYSPVTSPRESRDRFGGPVGGRSNGLGIGAGLNGAGANKNLPPAPNGYGSNGNGNGYGMPPPRDSRNEDLKLYLEDQTATLITDIQELVAAIRNEDGIERLMGEINRVAAAVDKIVGETERSGNSNLVRQLQDSRERLLEAGDHGRELANAGNDPGTREWRMWTQTLPPIAFGIARHAKDLVQQVDRLVLPNGGADDFS</sequence>
<dbReference type="OrthoDB" id="5588096at2759"/>
<dbReference type="Gene3D" id="1.20.120.330">
    <property type="entry name" value="Nucleotidyltransferases domain 2"/>
    <property type="match status" value="1"/>
</dbReference>
<evidence type="ECO:0000259" key="3">
    <source>
        <dbReference type="SMART" id="SM00555"/>
    </source>
</evidence>